<evidence type="ECO:0000256" key="6">
    <source>
        <dbReference type="SAM" id="SignalP"/>
    </source>
</evidence>
<feature type="chain" id="PRO_5039929737" description="Peptidase S1 domain-containing protein" evidence="6">
    <location>
        <begin position="24"/>
        <end position="282"/>
    </location>
</feature>
<dbReference type="InterPro" id="IPR001314">
    <property type="entry name" value="Peptidase_S1A"/>
</dbReference>
<comment type="caution">
    <text evidence="8">The sequence shown here is derived from an EMBL/GenBank/DDBJ whole genome shotgun (WGS) entry which is preliminary data.</text>
</comment>
<dbReference type="InterPro" id="IPR018114">
    <property type="entry name" value="TRYPSIN_HIS"/>
</dbReference>
<evidence type="ECO:0000259" key="7">
    <source>
        <dbReference type="PROSITE" id="PS50240"/>
    </source>
</evidence>
<dbReference type="GO" id="GO:0006508">
    <property type="term" value="P:proteolysis"/>
    <property type="evidence" value="ECO:0007669"/>
    <property type="project" value="UniProtKB-KW"/>
</dbReference>
<dbReference type="FunFam" id="2.40.10.10:FF:000068">
    <property type="entry name" value="transmembrane protease serine 2"/>
    <property type="match status" value="1"/>
</dbReference>
<protein>
    <recommendedName>
        <fullName evidence="7">Peptidase S1 domain-containing protein</fullName>
    </recommendedName>
</protein>
<dbReference type="PROSITE" id="PS00134">
    <property type="entry name" value="TRYPSIN_HIS"/>
    <property type="match status" value="1"/>
</dbReference>
<dbReference type="InterPro" id="IPR050430">
    <property type="entry name" value="Peptidase_S1"/>
</dbReference>
<dbReference type="PRINTS" id="PR00722">
    <property type="entry name" value="CHYMOTRYPSIN"/>
</dbReference>
<evidence type="ECO:0000256" key="4">
    <source>
        <dbReference type="ARBA" id="ARBA00023157"/>
    </source>
</evidence>
<keyword evidence="1" id="KW-0645">Protease</keyword>
<dbReference type="PROSITE" id="PS50240">
    <property type="entry name" value="TRYPSIN_DOM"/>
    <property type="match status" value="1"/>
</dbReference>
<name>A0A9J6CI03_POLVA</name>
<sequence length="282" mass="31776">MSLKLLHIIIALCLSFFLPCCLLQRRIFNGSNAKIKQFPYIVNVRGVLFTCGGALISDRFVLTAGHCLMGTSDLDDVVVILGAHNYYNNGETGRLEIHSRKFWVHENFSMPLAENDLAIIELPYSVNFTDQIQPIKIATDENFEEKINNNENETIAVTSGWGYQNIDYEPAEILQTARMKLMPFEECKKFQSHFIEKVTSNHICAIGYDNRPGHATMLCGGDSGSPLTIDGQLIGITSYIKDAENGTALHYNDCKTEIAPAVFIRIPSYLKWISEKTHMEFK</sequence>
<gene>
    <name evidence="8" type="ORF">PVAND_011257</name>
</gene>
<evidence type="ECO:0000313" key="9">
    <source>
        <dbReference type="Proteomes" id="UP001107558"/>
    </source>
</evidence>
<feature type="domain" description="Peptidase S1" evidence="7">
    <location>
        <begin position="27"/>
        <end position="278"/>
    </location>
</feature>
<dbReference type="PANTHER" id="PTHR24276">
    <property type="entry name" value="POLYSERASE-RELATED"/>
    <property type="match status" value="1"/>
</dbReference>
<dbReference type="GO" id="GO:0004252">
    <property type="term" value="F:serine-type endopeptidase activity"/>
    <property type="evidence" value="ECO:0007669"/>
    <property type="project" value="InterPro"/>
</dbReference>
<evidence type="ECO:0000256" key="2">
    <source>
        <dbReference type="ARBA" id="ARBA00022801"/>
    </source>
</evidence>
<organism evidence="8 9">
    <name type="scientific">Polypedilum vanderplanki</name>
    <name type="common">Sleeping chironomid midge</name>
    <dbReference type="NCBI Taxonomy" id="319348"/>
    <lineage>
        <taxon>Eukaryota</taxon>
        <taxon>Metazoa</taxon>
        <taxon>Ecdysozoa</taxon>
        <taxon>Arthropoda</taxon>
        <taxon>Hexapoda</taxon>
        <taxon>Insecta</taxon>
        <taxon>Pterygota</taxon>
        <taxon>Neoptera</taxon>
        <taxon>Endopterygota</taxon>
        <taxon>Diptera</taxon>
        <taxon>Nematocera</taxon>
        <taxon>Chironomoidea</taxon>
        <taxon>Chironomidae</taxon>
        <taxon>Chironominae</taxon>
        <taxon>Polypedilum</taxon>
        <taxon>Polypedilum</taxon>
    </lineage>
</organism>
<dbReference type="Gene3D" id="2.40.10.10">
    <property type="entry name" value="Trypsin-like serine proteases"/>
    <property type="match status" value="1"/>
</dbReference>
<keyword evidence="9" id="KW-1185">Reference proteome</keyword>
<evidence type="ECO:0000256" key="1">
    <source>
        <dbReference type="ARBA" id="ARBA00022670"/>
    </source>
</evidence>
<dbReference type="PANTHER" id="PTHR24276:SF91">
    <property type="entry name" value="AT26814P-RELATED"/>
    <property type="match status" value="1"/>
</dbReference>
<accession>A0A9J6CI03</accession>
<dbReference type="AlphaFoldDB" id="A0A9J6CI03"/>
<dbReference type="SMART" id="SM00020">
    <property type="entry name" value="Tryp_SPc"/>
    <property type="match status" value="1"/>
</dbReference>
<dbReference type="Proteomes" id="UP001107558">
    <property type="component" value="Chromosome 1"/>
</dbReference>
<evidence type="ECO:0000256" key="5">
    <source>
        <dbReference type="ARBA" id="ARBA00024195"/>
    </source>
</evidence>
<dbReference type="InterPro" id="IPR001254">
    <property type="entry name" value="Trypsin_dom"/>
</dbReference>
<comment type="similarity">
    <text evidence="5">Belongs to the peptidase S1 family. CLIP subfamily.</text>
</comment>
<dbReference type="CDD" id="cd00190">
    <property type="entry name" value="Tryp_SPc"/>
    <property type="match status" value="1"/>
</dbReference>
<keyword evidence="2" id="KW-0378">Hydrolase</keyword>
<dbReference type="Pfam" id="PF00089">
    <property type="entry name" value="Trypsin"/>
    <property type="match status" value="1"/>
</dbReference>
<keyword evidence="3" id="KW-0720">Serine protease</keyword>
<dbReference type="InterPro" id="IPR009003">
    <property type="entry name" value="Peptidase_S1_PA"/>
</dbReference>
<dbReference type="OrthoDB" id="5565075at2759"/>
<dbReference type="SUPFAM" id="SSF50494">
    <property type="entry name" value="Trypsin-like serine proteases"/>
    <property type="match status" value="1"/>
</dbReference>
<feature type="signal peptide" evidence="6">
    <location>
        <begin position="1"/>
        <end position="23"/>
    </location>
</feature>
<dbReference type="EMBL" id="JADBJN010000001">
    <property type="protein sequence ID" value="KAG5681849.1"/>
    <property type="molecule type" value="Genomic_DNA"/>
</dbReference>
<evidence type="ECO:0000256" key="3">
    <source>
        <dbReference type="ARBA" id="ARBA00022825"/>
    </source>
</evidence>
<keyword evidence="4" id="KW-1015">Disulfide bond</keyword>
<proteinExistence type="inferred from homology"/>
<keyword evidence="6" id="KW-0732">Signal</keyword>
<dbReference type="InterPro" id="IPR043504">
    <property type="entry name" value="Peptidase_S1_PA_chymotrypsin"/>
</dbReference>
<reference evidence="8" key="1">
    <citation type="submission" date="2021-03" db="EMBL/GenBank/DDBJ databases">
        <title>Chromosome level genome of the anhydrobiotic midge Polypedilum vanderplanki.</title>
        <authorList>
            <person name="Yoshida Y."/>
            <person name="Kikawada T."/>
            <person name="Gusev O."/>
        </authorList>
    </citation>
    <scope>NUCLEOTIDE SEQUENCE</scope>
    <source>
        <strain evidence="8">NIAS01</strain>
        <tissue evidence="8">Whole body or cell culture</tissue>
    </source>
</reference>
<evidence type="ECO:0000313" key="8">
    <source>
        <dbReference type="EMBL" id="KAG5681849.1"/>
    </source>
</evidence>